<keyword evidence="7" id="KW-0732">Signal</keyword>
<dbReference type="Gene3D" id="2.70.50.70">
    <property type="match status" value="1"/>
</dbReference>
<evidence type="ECO:0000256" key="1">
    <source>
        <dbReference type="ARBA" id="ARBA00001973"/>
    </source>
</evidence>
<gene>
    <name evidence="9" type="ORF">BJ875DRAFT_390297</name>
</gene>
<dbReference type="PANTHER" id="PTHR33353">
    <property type="entry name" value="PUTATIVE (AFU_ORTHOLOGUE AFUA_1G12560)-RELATED"/>
    <property type="match status" value="1"/>
</dbReference>
<feature type="domain" description="Auxiliary Activity family 9 catalytic" evidence="8">
    <location>
        <begin position="17"/>
        <end position="248"/>
    </location>
</feature>
<keyword evidence="6" id="KW-0119">Carbohydrate metabolism</keyword>
<evidence type="ECO:0000256" key="6">
    <source>
        <dbReference type="RuleBase" id="RU368122"/>
    </source>
</evidence>
<evidence type="ECO:0000256" key="4">
    <source>
        <dbReference type="ARBA" id="ARBA00023157"/>
    </source>
</evidence>
<evidence type="ECO:0000313" key="9">
    <source>
        <dbReference type="EMBL" id="KAG9228005.1"/>
    </source>
</evidence>
<comment type="catalytic activity">
    <reaction evidence="6">
        <text>[(1-&gt;4)-beta-D-glucosyl]n+m + reduced acceptor + O2 = 4-dehydro-beta-D-glucosyl-[(1-&gt;4)-beta-D-glucosyl]n-1 + [(1-&gt;4)-beta-D-glucosyl]m + acceptor + H2O.</text>
        <dbReference type="EC" id="1.14.99.56"/>
    </reaction>
</comment>
<reference evidence="9" key="1">
    <citation type="journal article" date="2021" name="IMA Fungus">
        <title>Genomic characterization of three marine fungi, including Emericellopsis atlantica sp. nov. with signatures of a generalist lifestyle and marine biomass degradation.</title>
        <authorList>
            <person name="Hagestad O.C."/>
            <person name="Hou L."/>
            <person name="Andersen J.H."/>
            <person name="Hansen E.H."/>
            <person name="Altermark B."/>
            <person name="Li C."/>
            <person name="Kuhnert E."/>
            <person name="Cox R.J."/>
            <person name="Crous P.W."/>
            <person name="Spatafora J.W."/>
            <person name="Lail K."/>
            <person name="Amirebrahimi M."/>
            <person name="Lipzen A."/>
            <person name="Pangilinan J."/>
            <person name="Andreopoulos W."/>
            <person name="Hayes R.D."/>
            <person name="Ng V."/>
            <person name="Grigoriev I.V."/>
            <person name="Jackson S.A."/>
            <person name="Sutton T.D.S."/>
            <person name="Dobson A.D.W."/>
            <person name="Rama T."/>
        </authorList>
    </citation>
    <scope>NUCLEOTIDE SEQUENCE</scope>
    <source>
        <strain evidence="9">TRa018bII</strain>
    </source>
</reference>
<protein>
    <recommendedName>
        <fullName evidence="6">AA9 family lytic polysaccharide monooxygenase</fullName>
        <ecNumber evidence="6">1.14.99.56</ecNumber>
    </recommendedName>
    <alternativeName>
        <fullName evidence="6">Endo-beta-1,4-glucanase</fullName>
    </alternativeName>
    <alternativeName>
        <fullName evidence="6">Glycosyl hydrolase 61 family protein</fullName>
    </alternativeName>
</protein>
<evidence type="ECO:0000259" key="8">
    <source>
        <dbReference type="Pfam" id="PF03443"/>
    </source>
</evidence>
<proteinExistence type="predicted"/>
<dbReference type="Proteomes" id="UP000824998">
    <property type="component" value="Unassembled WGS sequence"/>
</dbReference>
<keyword evidence="3 6" id="KW-0964">Secreted</keyword>
<dbReference type="CDD" id="cd21175">
    <property type="entry name" value="LPMO_AA9"/>
    <property type="match status" value="1"/>
</dbReference>
<feature type="chain" id="PRO_5040296941" description="AA9 family lytic polysaccharide monooxygenase" evidence="7">
    <location>
        <begin position="17"/>
        <end position="256"/>
    </location>
</feature>
<comment type="domain">
    <text evidence="6">Has a modular structure: an endo-beta-1,4-glucanase catalytic module at the N-terminus, a linker rich in serines and threonines, and a C-terminal carbohydrate-binding module (CBM).</text>
</comment>
<evidence type="ECO:0000256" key="7">
    <source>
        <dbReference type="SAM" id="SignalP"/>
    </source>
</evidence>
<keyword evidence="4 6" id="KW-1015">Disulfide bond</keyword>
<dbReference type="GO" id="GO:0030245">
    <property type="term" value="P:cellulose catabolic process"/>
    <property type="evidence" value="ECO:0007669"/>
    <property type="project" value="UniProtKB-UniRule"/>
</dbReference>
<comment type="function">
    <text evidence="6">Lytic polysaccharide monooxygenase (LMPO) that depolymerizes crystalline and amorphous polysaccharides via the oxidation of scissile alpha- or beta-(1-4)-glycosidic bonds, yielding C1 and/or C4 oxidation products. Catalysis by LPMOs requires the reduction of the active-site copper from Cu(II) to Cu(I) by a reducing agent and H(2)O(2) or O(2) as a cosubstrate.</text>
</comment>
<evidence type="ECO:0000256" key="2">
    <source>
        <dbReference type="ARBA" id="ARBA00004613"/>
    </source>
</evidence>
<dbReference type="GO" id="GO:0008810">
    <property type="term" value="F:cellulase activity"/>
    <property type="evidence" value="ECO:0007669"/>
    <property type="project" value="UniProtKB-UniRule"/>
</dbReference>
<dbReference type="GO" id="GO:0005576">
    <property type="term" value="C:extracellular region"/>
    <property type="evidence" value="ECO:0007669"/>
    <property type="project" value="UniProtKB-SubCell"/>
</dbReference>
<keyword evidence="6" id="KW-0136">Cellulose degradation</keyword>
<dbReference type="EMBL" id="MU252215">
    <property type="protein sequence ID" value="KAG9228005.1"/>
    <property type="molecule type" value="Genomic_DNA"/>
</dbReference>
<dbReference type="InterPro" id="IPR005103">
    <property type="entry name" value="AA9_LPMO"/>
</dbReference>
<evidence type="ECO:0000256" key="3">
    <source>
        <dbReference type="ARBA" id="ARBA00022525"/>
    </source>
</evidence>
<evidence type="ECO:0000256" key="5">
    <source>
        <dbReference type="ARBA" id="ARBA00023180"/>
    </source>
</evidence>
<dbReference type="AlphaFoldDB" id="A0A9P7Y7S4"/>
<dbReference type="GO" id="GO:0030248">
    <property type="term" value="F:cellulose binding"/>
    <property type="evidence" value="ECO:0007669"/>
    <property type="project" value="UniProtKB-UniRule"/>
</dbReference>
<comment type="caution">
    <text evidence="9">The sequence shown here is derived from an EMBL/GenBank/DDBJ whole genome shotgun (WGS) entry which is preliminary data.</text>
</comment>
<dbReference type="PANTHER" id="PTHR33353:SF19">
    <property type="entry name" value="GLYCOSYLHYDROLASE FAMILY 61-8 PROTEIN"/>
    <property type="match status" value="1"/>
</dbReference>
<comment type="cofactor">
    <cofactor evidence="1">
        <name>Cu(2+)</name>
        <dbReference type="ChEBI" id="CHEBI:29036"/>
    </cofactor>
</comment>
<dbReference type="InterPro" id="IPR049892">
    <property type="entry name" value="AA9"/>
</dbReference>
<sequence>MLYLTCVLIFIAGVMAHGGIVSYNIDGKEYIGNPYHLGEMIGNGNPYSPLINTPDITIPSIQRPYYWYPIEDYTSPNMTCNYNGISNAPSFHAPVPAGGTVHAFWKSEGHPNSTFPYYMDWRHAHGPILAYLARCPSDSCANFEAKGNVWFKIAQVGLEPTATNMQAGDSWTQTYLNGWRDREEGWRVQIPKGLKNGAYLIRHEILMLAGNPAQSYPNCAQIMVTDGGDKQPKGEELVAFPGEYKVTGKSRTMVWK</sequence>
<keyword evidence="5" id="KW-0325">Glycoprotein</keyword>
<keyword evidence="6" id="KW-0624">Polysaccharide degradation</keyword>
<feature type="signal peptide" evidence="7">
    <location>
        <begin position="1"/>
        <end position="16"/>
    </location>
</feature>
<dbReference type="OrthoDB" id="4849160at2759"/>
<comment type="subcellular location">
    <subcellularLocation>
        <location evidence="2 6">Secreted</location>
    </subcellularLocation>
</comment>
<dbReference type="EC" id="1.14.99.56" evidence="6"/>
<organism evidence="9 10">
    <name type="scientific">Amylocarpus encephaloides</name>
    <dbReference type="NCBI Taxonomy" id="45428"/>
    <lineage>
        <taxon>Eukaryota</taxon>
        <taxon>Fungi</taxon>
        <taxon>Dikarya</taxon>
        <taxon>Ascomycota</taxon>
        <taxon>Pezizomycotina</taxon>
        <taxon>Leotiomycetes</taxon>
        <taxon>Helotiales</taxon>
        <taxon>Helotiales incertae sedis</taxon>
        <taxon>Amylocarpus</taxon>
    </lineage>
</organism>
<evidence type="ECO:0000313" key="10">
    <source>
        <dbReference type="Proteomes" id="UP000824998"/>
    </source>
</evidence>
<keyword evidence="10" id="KW-1185">Reference proteome</keyword>
<accession>A0A9P7Y7S4</accession>
<name>A0A9P7Y7S4_9HELO</name>
<dbReference type="Pfam" id="PF03443">
    <property type="entry name" value="AA9"/>
    <property type="match status" value="1"/>
</dbReference>